<accession>A0A0N0BRQ7</accession>
<evidence type="ECO:0000313" key="2">
    <source>
        <dbReference type="EMBL" id="KOX97096.1"/>
    </source>
</evidence>
<dbReference type="PATRIC" id="fig|1705389.3.peg.3302"/>
<organism evidence="2 3">
    <name type="scientific">Halorubrum tropicale</name>
    <dbReference type="NCBI Taxonomy" id="1765655"/>
    <lineage>
        <taxon>Archaea</taxon>
        <taxon>Methanobacteriati</taxon>
        <taxon>Methanobacteriota</taxon>
        <taxon>Stenosarchaea group</taxon>
        <taxon>Halobacteria</taxon>
        <taxon>Halobacteriales</taxon>
        <taxon>Haloferacaceae</taxon>
        <taxon>Halorubrum</taxon>
    </lineage>
</organism>
<comment type="caution">
    <text evidence="2">The sequence shown here is derived from an EMBL/GenBank/DDBJ whole genome shotgun (WGS) entry which is preliminary data.</text>
</comment>
<feature type="transmembrane region" description="Helical" evidence="1">
    <location>
        <begin position="16"/>
        <end position="35"/>
    </location>
</feature>
<gene>
    <name evidence="2" type="ORF">AMR74_06630</name>
</gene>
<dbReference type="STRING" id="1765655.AMR74_06630"/>
<feature type="transmembrane region" description="Helical" evidence="1">
    <location>
        <begin position="41"/>
        <end position="61"/>
    </location>
</feature>
<sequence>MAPRALLGTGRSPNRALRAVGVAFVAASFLVAFPWEPIRTAWRYPIWAVLVAVGLASAGYAGRHRGGLLAGWGATFLAAIWVFVVPPLAAVVRGATLDDGGYAVPRPSTVALGPRAELLTGLRIGPVVALAVALTLGSAAYALGAAVRRRPDRF</sequence>
<dbReference type="RefSeq" id="WP_053771271.1">
    <property type="nucleotide sequence ID" value="NZ_LIST01000002.1"/>
</dbReference>
<dbReference type="EMBL" id="LIST01000002">
    <property type="protein sequence ID" value="KOX97096.1"/>
    <property type="molecule type" value="Genomic_DNA"/>
</dbReference>
<keyword evidence="3" id="KW-1185">Reference proteome</keyword>
<keyword evidence="1" id="KW-1133">Transmembrane helix</keyword>
<name>A0A0N0BRQ7_9EURY</name>
<keyword evidence="1" id="KW-0812">Transmembrane</keyword>
<feature type="transmembrane region" description="Helical" evidence="1">
    <location>
        <begin position="68"/>
        <end position="89"/>
    </location>
</feature>
<proteinExistence type="predicted"/>
<keyword evidence="1" id="KW-0472">Membrane</keyword>
<dbReference type="OrthoDB" id="330414at2157"/>
<evidence type="ECO:0000313" key="3">
    <source>
        <dbReference type="Proteomes" id="UP000037747"/>
    </source>
</evidence>
<dbReference type="Proteomes" id="UP000037747">
    <property type="component" value="Unassembled WGS sequence"/>
</dbReference>
<feature type="transmembrane region" description="Helical" evidence="1">
    <location>
        <begin position="124"/>
        <end position="147"/>
    </location>
</feature>
<evidence type="ECO:0000256" key="1">
    <source>
        <dbReference type="SAM" id="Phobius"/>
    </source>
</evidence>
<protein>
    <submittedName>
        <fullName evidence="2">Uncharacterized protein</fullName>
    </submittedName>
</protein>
<reference evidence="2 3" key="1">
    <citation type="submission" date="2015-08" db="EMBL/GenBank/DDBJ databases">
        <title>Genomes of Isolates from Cabo Rojo, PR.</title>
        <authorList>
            <person name="Sanchez-Nieves R.L."/>
            <person name="Montalvo-Rodriguez R."/>
        </authorList>
    </citation>
    <scope>NUCLEOTIDE SEQUENCE [LARGE SCALE GENOMIC DNA]</scope>
    <source>
        <strain evidence="2 3">5</strain>
    </source>
</reference>
<dbReference type="AlphaFoldDB" id="A0A0N0BRQ7"/>